<feature type="domain" description="Fibronectin type-III" evidence="2">
    <location>
        <begin position="796"/>
        <end position="892"/>
    </location>
</feature>
<dbReference type="GeneID" id="92710542"/>
<dbReference type="SMART" id="SM00060">
    <property type="entry name" value="FN3"/>
    <property type="match status" value="4"/>
</dbReference>
<gene>
    <name evidence="3" type="ORF">SAMN05444350_101302</name>
</gene>
<dbReference type="AlphaFoldDB" id="A0A1M6AKL6"/>
<dbReference type="InterPro" id="IPR036116">
    <property type="entry name" value="FN3_sf"/>
</dbReference>
<keyword evidence="4" id="KW-1185">Reference proteome</keyword>
<evidence type="ECO:0000313" key="4">
    <source>
        <dbReference type="Proteomes" id="UP000184192"/>
    </source>
</evidence>
<dbReference type="InterPro" id="IPR050964">
    <property type="entry name" value="Striated_Muscle_Regulatory"/>
</dbReference>
<dbReference type="SUPFAM" id="SSF49265">
    <property type="entry name" value="Fibronectin type III"/>
    <property type="match status" value="2"/>
</dbReference>
<dbReference type="CDD" id="cd00063">
    <property type="entry name" value="FN3"/>
    <property type="match status" value="2"/>
</dbReference>
<protein>
    <recommendedName>
        <fullName evidence="2">Fibronectin type-III domain-containing protein</fullName>
    </recommendedName>
</protein>
<proteinExistence type="predicted"/>
<reference evidence="4" key="1">
    <citation type="submission" date="2016-11" db="EMBL/GenBank/DDBJ databases">
        <authorList>
            <person name="Varghese N."/>
            <person name="Submissions S."/>
        </authorList>
    </citation>
    <scope>NUCLEOTIDE SEQUENCE [LARGE SCALE GENOMIC DNA]</scope>
    <source>
        <strain evidence="4">DSM 26884</strain>
    </source>
</reference>
<evidence type="ECO:0000259" key="2">
    <source>
        <dbReference type="PROSITE" id="PS50853"/>
    </source>
</evidence>
<dbReference type="Proteomes" id="UP000184192">
    <property type="component" value="Unassembled WGS sequence"/>
</dbReference>
<organism evidence="3 4">
    <name type="scientific">Bacteroides stercorirosoris</name>
    <dbReference type="NCBI Taxonomy" id="871324"/>
    <lineage>
        <taxon>Bacteria</taxon>
        <taxon>Pseudomonadati</taxon>
        <taxon>Bacteroidota</taxon>
        <taxon>Bacteroidia</taxon>
        <taxon>Bacteroidales</taxon>
        <taxon>Bacteroidaceae</taxon>
        <taxon>Bacteroides</taxon>
    </lineage>
</organism>
<sequence length="1064" mass="113817">MNKLKYIIGGILLLLAAGCEKDTEPTNFAPKLSTGEASEIYRVGATLSGSVQKSEGILVKECGILYSTIQSMAEYEEVKIAAEEAASFTVSLQNLTPGTTYYYCTYASSGRSIAKGEVKTFTTIANSAPLFNSLVLEAVDEQSITLSTTLKDEGGSEITVRGFCWKLSESDDEKEPTIADNMANVPLEQLVFTSKIKGLEPLKTYLVRAYAVNSIGVGYGETMTVQTKAATIPILAAITEVNSTPLSVTVESSVVSNGEMPIQEKGFCWSTENEEPTTAHIKKVVEGDDETFSLLIDELKPVTTYYIRAYATNALGTGYSETFTYETPLNFPDLDVTTVTEVKPTTAKAASVVISENGSEVTEKGFCLSKTVEEPIIENSKIVVPGTTAAYSVVLTNLESGTTYYIRSYATNSKGTGYGEVAEFTTAVDIGETIVSDITDTDASASAEILTTSDHLAITEKGFCYSSANAVPTVADTKKVSSKQGNDIAANLAGLTANTKYYICAYVVNEKGTYYGAVSEFTTQKGVTIGNTFVSDITQTSATASAEILSDAGREILEKGICYSATNPDPTYADKHVTSVAEGSLIAAAIEGLSSNLKCYVRGYVKNARGYHYGKVTSFVTPSEKAGEPIDLGLSVKWASWNVGASSVEEYGGLYGWGDPTGTATGNGPGVSAGGEISGTEYDIAQAKWGDSWRMPTKAEMEELLNKCIKTTATRNGISGLEFTGPNGNSIFLPNGGSREGTKIVFQGIYSYYWTGTGSSSSHGYTYEAYCMTDGRMGDDDCTSGFSVRPVSDFVTVGETSISGISGTGASVSSSITSNEGLAIVEKGFCYSYLKTPTTDDSKIVSVAGGNGIEADLSDLVPNSQYYVRAYAINSKGGTVYGDKLEFITKDEFPVGEAVDLGLSVKWADMNIGASKPEDNGGYYCWGYTGMWSDYYEPDIVNTPEDISGTQYDIAHVKWGGNWRLPTLEQINELLSQCTLFWTNQNGVNGLLVTGPNGNTIFLPAAGNRSYNLINNYGTEGRYWSSRVYSFSTGNAYCLFFSDTAEGTKFLARAIGFSVRAVTD</sequence>
<dbReference type="PANTHER" id="PTHR13817">
    <property type="entry name" value="TITIN"/>
    <property type="match status" value="1"/>
</dbReference>
<dbReference type="Gene3D" id="2.60.40.10">
    <property type="entry name" value="Immunoglobulins"/>
    <property type="match status" value="2"/>
</dbReference>
<evidence type="ECO:0000256" key="1">
    <source>
        <dbReference type="ARBA" id="ARBA00022737"/>
    </source>
</evidence>
<dbReference type="InterPro" id="IPR013783">
    <property type="entry name" value="Ig-like_fold"/>
</dbReference>
<dbReference type="InterPro" id="IPR003961">
    <property type="entry name" value="FN3_dom"/>
</dbReference>
<dbReference type="eggNOG" id="COG3656">
    <property type="taxonomic scope" value="Bacteria"/>
</dbReference>
<keyword evidence="1" id="KW-0677">Repeat</keyword>
<evidence type="ECO:0000313" key="3">
    <source>
        <dbReference type="EMBL" id="SHI37006.1"/>
    </source>
</evidence>
<feature type="domain" description="Fibronectin type-III" evidence="2">
    <location>
        <begin position="332"/>
        <end position="429"/>
    </location>
</feature>
<name>A0A1M6AKL6_9BACE</name>
<dbReference type="PANTHER" id="PTHR13817:SF166">
    <property type="entry name" value="NEURONAL IGCAM-RELATED"/>
    <property type="match status" value="1"/>
</dbReference>
<dbReference type="PROSITE" id="PS51257">
    <property type="entry name" value="PROKAR_LIPOPROTEIN"/>
    <property type="match status" value="1"/>
</dbReference>
<dbReference type="RefSeq" id="WP_073312491.1">
    <property type="nucleotide sequence ID" value="NZ_FQZN01000001.1"/>
</dbReference>
<dbReference type="EMBL" id="FQZN01000001">
    <property type="protein sequence ID" value="SHI37006.1"/>
    <property type="molecule type" value="Genomic_DNA"/>
</dbReference>
<dbReference type="PROSITE" id="PS50853">
    <property type="entry name" value="FN3"/>
    <property type="match status" value="2"/>
</dbReference>
<accession>A0A1M6AKL6</accession>